<gene>
    <name evidence="1" type="ORF">SSM2_160</name>
</gene>
<sequence>MAFEPSEGLYAGLSFVSTADLNAAKNDVGKFKELYFVALENLKSNKVLDAAGNATKNGMIRIIDLETSSKKPQDIYGDLAASISAVLGTRTKLRKDKVPSKVYLTGNQWHPDVEPFKVKAFGMADYNSSDVILKLNGNDFVGISLKKKPKANSASPTLINNAFSAYIEGPNFASTREKLNDHRIKFFAEVIKEACGPGGPLERFAVADGPKSISSLNPNNIADAKTLWNMKVIRNKGGGKTQKIPLINLKSESELADKNGLIKKTGSEPSQVSFRDFVNKKLQSVGKLNPLYQGFLDIMNQDDVKENLADVLLTRVLKTGLLDTLDTWDDYEFGFYLTEGVGTVDKDLSPNVGSANVLDIHSIMIAMANLSKEETKMVLDKQKTLSKNAAKVFFTLSKGDTPILEIELRYKGDFAAFPQFFAGITPEFKKMIKDGDTGI</sequence>
<dbReference type="GeneID" id="10326901"/>
<reference evidence="1 2" key="1">
    <citation type="journal article" date="2010" name="Environ. Microbiol.">
        <title>Genomic analysis of oceanic cyanobacterial myoviruses compared with T4-like myoviruses from diverse hosts and environments.</title>
        <authorList>
            <person name="Sullivan M.B."/>
            <person name="Huang K.H."/>
            <person name="Ignacio-Espinoza J.C."/>
            <person name="Berlin A.M."/>
            <person name="Kelly L."/>
            <person name="Weigele P.R."/>
            <person name="DeFrancesco A.S."/>
            <person name="Kern S.E."/>
            <person name="Thompson L.R."/>
            <person name="Young S."/>
            <person name="Yandava C."/>
            <person name="Fu R."/>
            <person name="Krastins B."/>
            <person name="Chase M."/>
            <person name="Sarracino D."/>
            <person name="Osburne M.S."/>
            <person name="Henn M.R."/>
            <person name="Chisholm S.W."/>
        </authorList>
    </citation>
    <scope>NUCLEOTIDE SEQUENCE [LARGE SCALE GENOMIC DNA]</scope>
    <source>
        <strain evidence="1">8017-1</strain>
    </source>
</reference>
<accession>E3SJ53</accession>
<protein>
    <submittedName>
        <fullName evidence="1">Uncharacterized protein</fullName>
    </submittedName>
</protein>
<dbReference type="KEGG" id="vg:10326901"/>
<dbReference type="Proteomes" id="UP000006524">
    <property type="component" value="Segment"/>
</dbReference>
<evidence type="ECO:0000313" key="2">
    <source>
        <dbReference type="Proteomes" id="UP000006524"/>
    </source>
</evidence>
<dbReference type="EMBL" id="GU071095">
    <property type="protein sequence ID" value="ADO97501.1"/>
    <property type="molecule type" value="Genomic_DNA"/>
</dbReference>
<evidence type="ECO:0000313" key="1">
    <source>
        <dbReference type="EMBL" id="ADO97501.1"/>
    </source>
</evidence>
<proteinExistence type="predicted"/>
<dbReference type="RefSeq" id="YP_004322315.1">
    <property type="nucleotide sequence ID" value="NC_015279.1"/>
</dbReference>
<organism evidence="1 2">
    <name type="scientific">Synechococcus phage S-SM2</name>
    <dbReference type="NCBI Taxonomy" id="444860"/>
    <lineage>
        <taxon>Viruses</taxon>
        <taxon>Duplodnaviria</taxon>
        <taxon>Heunggongvirae</taxon>
        <taxon>Uroviricota</taxon>
        <taxon>Caudoviricetes</taxon>
        <taxon>Pantevenvirales</taxon>
        <taxon>Kyanoviridae</taxon>
        <taxon>Nilusvirus</taxon>
        <taxon>Nilusvirus ssm2</taxon>
    </lineage>
</organism>
<name>E3SJ53_9CAUD</name>
<keyword evidence="2" id="KW-1185">Reference proteome</keyword>